<sequence length="1095" mass="123608">MPMTNRIRLGIVRTRYGHWSSRSGYGLLGEYLRKTGCFDIVEFVTEDSPAHRRPGAEHAVYSQIPPWYSSGDQETECRVQAAVSEGRLDIVHFLDGEHGYYFSDRLGQSGSCRIVATYHQPERILRRGRFLGDGRQLEALDRLVILSESQRPFFQTLLPDAHIACIPHGVDTDFYIPPGKRPHASRPLQCLTVGFWLRDFEVISGVASAFYGRDDIQFTLVGLAAGRDNGAIDPGAFNRLLKLPNTRLLDRISDDELLRQYQDADLLFLPLRDCTANNVLLEGIASGLPVVTSDIPGTRYYLTDGCASFCPAGDVDAFAQALQDLKQDDIKRTQMGAAARALAESRFRWEKIAGHYNELYMSMMDGTPMASPERRGRKENGKRAVCTVISSDYLHLALALYYSIREHTVCDFYALVADNHWSPRLVEGLADRLPSGFHLLTRQDIASGAFHLADEDSLRWALKPTLMRNLLEEKNHDAVIFADSDVCFFDDIGFLFDALRTRAILLAPHWRPIDPGLNEVQFQCNLQHGLYNGGFVGAAKRGVEALRWWEGVCRYRCEKRVAEGFFVDQKYLDFLPVYFEGVEVLKHKGCNVAEWNAEQLPRVSLDGMAFVDNWPVVFIHFTGLTIRKIEQGDDAALLPYLERYRMYLERADREMAENRWHLLEEEAPEGLREDSPRILLKASEDAFAWCAVVNFLELPHFLIQWESLKAHTKTQPRILVGCADRESRNFLEGLAVPNFHILSWESLQCRRLAKQRQRHEGDDTGFRKIAVPFFIRHCCTRFAGKKLLYLANNVVFTASPGAWFSALDARQGNAVLFTRTASSSDIAGAEPTPIFLWLQGEDRLKQIDRWQTRMIRNTKKNPFSAAGLGEETGRGGAALGNSGPEQGIVFDPLPAVRPPSAGVSEPVAVCYDEAAFLLHDWDVFHGPAASGTQSPSPMQKRLAGLMETLRQCYHLSRSGDLDPFLDEISKRDMAMLASRRGIYLEDFGRRIREPWSGALSSTMNAYLLYLMAVHDRESGRLGRALRLFQGVAETATLMPDLYRSKAHHHLGQMAEERGEAGPALHHYGECLNRMPHHAEAKQRIMALTEKHEINS</sequence>
<keyword evidence="1" id="KW-0808">Transferase</keyword>
<dbReference type="KEGG" id="dalk:DSCA_06630"/>
<dbReference type="EMBL" id="AP021874">
    <property type="protein sequence ID" value="BBO66733.1"/>
    <property type="molecule type" value="Genomic_DNA"/>
</dbReference>
<evidence type="ECO:0000313" key="3">
    <source>
        <dbReference type="EMBL" id="BBO66733.1"/>
    </source>
</evidence>
<protein>
    <recommendedName>
        <fullName evidence="5">Glycosyltransferase</fullName>
    </recommendedName>
</protein>
<evidence type="ECO:0000256" key="1">
    <source>
        <dbReference type="ARBA" id="ARBA00022679"/>
    </source>
</evidence>
<feature type="region of interest" description="Disordered" evidence="2">
    <location>
        <begin position="861"/>
        <end position="883"/>
    </location>
</feature>
<dbReference type="GO" id="GO:0016757">
    <property type="term" value="F:glycosyltransferase activity"/>
    <property type="evidence" value="ECO:0007669"/>
    <property type="project" value="TreeGrafter"/>
</dbReference>
<dbReference type="InterPro" id="IPR029044">
    <property type="entry name" value="Nucleotide-diphossugar_trans"/>
</dbReference>
<evidence type="ECO:0000256" key="2">
    <source>
        <dbReference type="SAM" id="MobiDB-lite"/>
    </source>
</evidence>
<name>A0A5K7YDL4_9BACT</name>
<dbReference type="InterPro" id="IPR011990">
    <property type="entry name" value="TPR-like_helical_dom_sf"/>
</dbReference>
<keyword evidence="4" id="KW-1185">Reference proteome</keyword>
<dbReference type="Pfam" id="PF13692">
    <property type="entry name" value="Glyco_trans_1_4"/>
    <property type="match status" value="1"/>
</dbReference>
<dbReference type="SUPFAM" id="SSF53448">
    <property type="entry name" value="Nucleotide-diphospho-sugar transferases"/>
    <property type="match status" value="1"/>
</dbReference>
<dbReference type="GO" id="GO:0009103">
    <property type="term" value="P:lipopolysaccharide biosynthetic process"/>
    <property type="evidence" value="ECO:0007669"/>
    <property type="project" value="TreeGrafter"/>
</dbReference>
<dbReference type="CDD" id="cd03801">
    <property type="entry name" value="GT4_PimA-like"/>
    <property type="match status" value="1"/>
</dbReference>
<dbReference type="SUPFAM" id="SSF48452">
    <property type="entry name" value="TPR-like"/>
    <property type="match status" value="1"/>
</dbReference>
<dbReference type="Proteomes" id="UP000427906">
    <property type="component" value="Chromosome"/>
</dbReference>
<dbReference type="PANTHER" id="PTHR46401:SF2">
    <property type="entry name" value="GLYCOSYLTRANSFERASE WBBK-RELATED"/>
    <property type="match status" value="1"/>
</dbReference>
<gene>
    <name evidence="3" type="ORF">DSCA_06630</name>
</gene>
<evidence type="ECO:0008006" key="5">
    <source>
        <dbReference type="Google" id="ProtNLM"/>
    </source>
</evidence>
<dbReference type="PANTHER" id="PTHR46401">
    <property type="entry name" value="GLYCOSYLTRANSFERASE WBBK-RELATED"/>
    <property type="match status" value="1"/>
</dbReference>
<dbReference type="Gene3D" id="3.90.550.10">
    <property type="entry name" value="Spore Coat Polysaccharide Biosynthesis Protein SpsA, Chain A"/>
    <property type="match status" value="1"/>
</dbReference>
<dbReference type="AlphaFoldDB" id="A0A5K7YDL4"/>
<evidence type="ECO:0000313" key="4">
    <source>
        <dbReference type="Proteomes" id="UP000427906"/>
    </source>
</evidence>
<dbReference type="Gene3D" id="3.40.50.2000">
    <property type="entry name" value="Glycogen Phosphorylase B"/>
    <property type="match status" value="2"/>
</dbReference>
<reference evidence="3 4" key="1">
    <citation type="submission" date="2019-11" db="EMBL/GenBank/DDBJ databases">
        <title>Comparative genomics of hydrocarbon-degrading Desulfosarcina strains.</title>
        <authorList>
            <person name="Watanabe M."/>
            <person name="Kojima H."/>
            <person name="Fukui M."/>
        </authorList>
    </citation>
    <scope>NUCLEOTIDE SEQUENCE [LARGE SCALE GENOMIC DNA]</scope>
    <source>
        <strain evidence="3 4">PL12</strain>
    </source>
</reference>
<accession>A0A5K7YDL4</accession>
<organism evidence="3 4">
    <name type="scientific">Desulfosarcina alkanivorans</name>
    <dbReference type="NCBI Taxonomy" id="571177"/>
    <lineage>
        <taxon>Bacteria</taxon>
        <taxon>Pseudomonadati</taxon>
        <taxon>Thermodesulfobacteriota</taxon>
        <taxon>Desulfobacteria</taxon>
        <taxon>Desulfobacterales</taxon>
        <taxon>Desulfosarcinaceae</taxon>
        <taxon>Desulfosarcina</taxon>
    </lineage>
</organism>
<dbReference type="SUPFAM" id="SSF53756">
    <property type="entry name" value="UDP-Glycosyltransferase/glycogen phosphorylase"/>
    <property type="match status" value="1"/>
</dbReference>
<proteinExistence type="predicted"/>